<keyword evidence="2" id="KW-0812">Transmembrane</keyword>
<dbReference type="SUPFAM" id="SSF110997">
    <property type="entry name" value="Sporulation related repeat"/>
    <property type="match status" value="1"/>
</dbReference>
<dbReference type="Proteomes" id="UP000199054">
    <property type="component" value="Unassembled WGS sequence"/>
</dbReference>
<feature type="domain" description="SPOR" evidence="3">
    <location>
        <begin position="306"/>
        <end position="391"/>
    </location>
</feature>
<reference evidence="4 5" key="1">
    <citation type="submission" date="2016-10" db="EMBL/GenBank/DDBJ databases">
        <authorList>
            <person name="de Groot N.N."/>
        </authorList>
    </citation>
    <scope>NUCLEOTIDE SEQUENCE [LARGE SCALE GENOMIC DNA]</scope>
    <source>
        <strain evidence="4 5">DSM 8512</strain>
    </source>
</reference>
<keyword evidence="2" id="KW-1133">Transmembrane helix</keyword>
<feature type="region of interest" description="Disordered" evidence="1">
    <location>
        <begin position="246"/>
        <end position="309"/>
    </location>
</feature>
<evidence type="ECO:0000256" key="2">
    <source>
        <dbReference type="SAM" id="Phobius"/>
    </source>
</evidence>
<evidence type="ECO:0000256" key="1">
    <source>
        <dbReference type="SAM" id="MobiDB-lite"/>
    </source>
</evidence>
<dbReference type="RefSeq" id="WP_090615333.1">
    <property type="nucleotide sequence ID" value="NZ_CP067124.1"/>
</dbReference>
<dbReference type="EMBL" id="FODE01000031">
    <property type="protein sequence ID" value="SEO05057.1"/>
    <property type="molecule type" value="Genomic_DNA"/>
</dbReference>
<organism evidence="4 5">
    <name type="scientific">Paracoccus alcaliphilus</name>
    <dbReference type="NCBI Taxonomy" id="34002"/>
    <lineage>
        <taxon>Bacteria</taxon>
        <taxon>Pseudomonadati</taxon>
        <taxon>Pseudomonadota</taxon>
        <taxon>Alphaproteobacteria</taxon>
        <taxon>Rhodobacterales</taxon>
        <taxon>Paracoccaceae</taxon>
        <taxon>Paracoccus</taxon>
    </lineage>
</organism>
<dbReference type="InterPro" id="IPR036680">
    <property type="entry name" value="SPOR-like_sf"/>
</dbReference>
<evidence type="ECO:0000313" key="4">
    <source>
        <dbReference type="EMBL" id="SEO05057.1"/>
    </source>
</evidence>
<dbReference type="STRING" id="34002.SAMN04489859_103120"/>
<dbReference type="Gene3D" id="3.30.70.1070">
    <property type="entry name" value="Sporulation related repeat"/>
    <property type="match status" value="1"/>
</dbReference>
<dbReference type="Pfam" id="PF05036">
    <property type="entry name" value="SPOR"/>
    <property type="match status" value="1"/>
</dbReference>
<name>A0A1H8LIX3_9RHOB</name>
<gene>
    <name evidence="4" type="ORF">SAMN04489859_103120</name>
</gene>
<feature type="transmembrane region" description="Helical" evidence="2">
    <location>
        <begin position="62"/>
        <end position="80"/>
    </location>
</feature>
<dbReference type="InterPro" id="IPR007730">
    <property type="entry name" value="SPOR-like_dom"/>
</dbReference>
<evidence type="ECO:0000259" key="3">
    <source>
        <dbReference type="PROSITE" id="PS51724"/>
    </source>
</evidence>
<dbReference type="OrthoDB" id="8479416at2"/>
<dbReference type="AlphaFoldDB" id="A0A1H8LIX3"/>
<dbReference type="GO" id="GO:0042834">
    <property type="term" value="F:peptidoglycan binding"/>
    <property type="evidence" value="ECO:0007669"/>
    <property type="project" value="InterPro"/>
</dbReference>
<feature type="compositionally biased region" description="Low complexity" evidence="1">
    <location>
        <begin position="267"/>
        <end position="307"/>
    </location>
</feature>
<evidence type="ECO:0000313" key="5">
    <source>
        <dbReference type="Proteomes" id="UP000199054"/>
    </source>
</evidence>
<protein>
    <submittedName>
        <fullName evidence="4">Sporulation related domain-containing protein</fullName>
    </submittedName>
</protein>
<proteinExistence type="predicted"/>
<feature type="compositionally biased region" description="Low complexity" evidence="1">
    <location>
        <begin position="246"/>
        <end position="257"/>
    </location>
</feature>
<sequence length="391" mass="40237">MAVMDFREGGYVFSRHKVRREFAYDSGEWEEAEPGYQGDPRYAADPAAGDGIATRIARLTHYLGALASVGLMVGLLAWGWQLVSRDVSGVPVIRAIEGEARSAPDNPGGELANYSGLTVNEVAAGAASAPVQELALAPSASELTGDDVAMGALGVEAREPSNRSDVPLTFDGEPITPLSDREALAMAEAAAAAAAQLAAADDAVSQATISDAPALEGPVTNVLTDENGAPADDAIAAALAEAQSVANPASLRASSRPAPRPRETRVASAPATTRTDAAPQAAAPVPAPAARPAEAPAADQPVQQVQPSSGAQLVQIGAFDSNSIAQSEWSRLSNKHGSLFSGRGQVIQQHQSNGRTFWRLRAAGFESRAQAQEFCAALKAGGTDCIPIAAQ</sequence>
<accession>A0A1H8LIX3</accession>
<keyword evidence="5" id="KW-1185">Reference proteome</keyword>
<dbReference type="PROSITE" id="PS51724">
    <property type="entry name" value="SPOR"/>
    <property type="match status" value="1"/>
</dbReference>
<keyword evidence="2" id="KW-0472">Membrane</keyword>